<feature type="region of interest" description="Disordered" evidence="1">
    <location>
        <begin position="1"/>
        <end position="36"/>
    </location>
</feature>
<comment type="caution">
    <text evidence="3">The sequence shown here is derived from an EMBL/GenBank/DDBJ whole genome shotgun (WGS) entry which is preliminary data.</text>
</comment>
<keyword evidence="2" id="KW-0472">Membrane</keyword>
<feature type="transmembrane region" description="Helical" evidence="2">
    <location>
        <begin position="98"/>
        <end position="115"/>
    </location>
</feature>
<feature type="transmembrane region" description="Helical" evidence="2">
    <location>
        <begin position="59"/>
        <end position="78"/>
    </location>
</feature>
<gene>
    <name evidence="3" type="ORF">PGQ11_004684</name>
</gene>
<evidence type="ECO:0000256" key="1">
    <source>
        <dbReference type="SAM" id="MobiDB-lite"/>
    </source>
</evidence>
<protein>
    <submittedName>
        <fullName evidence="3">Uncharacterized protein</fullName>
    </submittedName>
</protein>
<evidence type="ECO:0000313" key="3">
    <source>
        <dbReference type="EMBL" id="KAK8874170.1"/>
    </source>
</evidence>
<dbReference type="EMBL" id="JAPCWZ010000003">
    <property type="protein sequence ID" value="KAK8874170.1"/>
    <property type="molecule type" value="Genomic_DNA"/>
</dbReference>
<evidence type="ECO:0000256" key="2">
    <source>
        <dbReference type="SAM" id="Phobius"/>
    </source>
</evidence>
<keyword evidence="2" id="KW-0812">Transmembrane</keyword>
<keyword evidence="2" id="KW-1133">Transmembrane helix</keyword>
<accession>A0ABR2J914</accession>
<proteinExistence type="predicted"/>
<dbReference type="Proteomes" id="UP001390339">
    <property type="component" value="Unassembled WGS sequence"/>
</dbReference>
<organism evidence="3 4">
    <name type="scientific">Apiospora arundinis</name>
    <dbReference type="NCBI Taxonomy" id="335852"/>
    <lineage>
        <taxon>Eukaryota</taxon>
        <taxon>Fungi</taxon>
        <taxon>Dikarya</taxon>
        <taxon>Ascomycota</taxon>
        <taxon>Pezizomycotina</taxon>
        <taxon>Sordariomycetes</taxon>
        <taxon>Xylariomycetidae</taxon>
        <taxon>Amphisphaeriales</taxon>
        <taxon>Apiosporaceae</taxon>
        <taxon>Apiospora</taxon>
    </lineage>
</organism>
<evidence type="ECO:0000313" key="4">
    <source>
        <dbReference type="Proteomes" id="UP001390339"/>
    </source>
</evidence>
<keyword evidence="4" id="KW-1185">Reference proteome</keyword>
<reference evidence="3 4" key="1">
    <citation type="journal article" date="2024" name="IMA Fungus">
        <title>Apiospora arundinis, a panoply of carbohydrate-active enzymes and secondary metabolites.</title>
        <authorList>
            <person name="Sorensen T."/>
            <person name="Petersen C."/>
            <person name="Muurmann A.T."/>
            <person name="Christiansen J.V."/>
            <person name="Brundto M.L."/>
            <person name="Overgaard C.K."/>
            <person name="Boysen A.T."/>
            <person name="Wollenberg R.D."/>
            <person name="Larsen T.O."/>
            <person name="Sorensen J.L."/>
            <person name="Nielsen K.L."/>
            <person name="Sondergaard T.E."/>
        </authorList>
    </citation>
    <scope>NUCLEOTIDE SEQUENCE [LARGE SCALE GENOMIC DNA]</scope>
    <source>
        <strain evidence="3 4">AAU 773</strain>
    </source>
</reference>
<sequence length="125" mass="13728">MSRQTRCGRTPVTIAGNGNGNKQTDKHQARIDKKPSRSLANKKAGCPAVYLALRAKEGYYITVVVITTSTARGCSFGPAGFNGFVRGHKVHPSFFPRAWPLALLYFFCFGVFGSAREKRNRLCAT</sequence>
<name>A0ABR2J914_9PEZI</name>
<feature type="compositionally biased region" description="Basic and acidic residues" evidence="1">
    <location>
        <begin position="23"/>
        <end position="35"/>
    </location>
</feature>